<dbReference type="Gene3D" id="1.25.10.10">
    <property type="entry name" value="Leucine-rich Repeat Variant"/>
    <property type="match status" value="1"/>
</dbReference>
<dbReference type="InterPro" id="IPR055455">
    <property type="entry name" value="HEAT_PSME4"/>
</dbReference>
<dbReference type="InterPro" id="IPR021843">
    <property type="entry name" value="PSME4_C"/>
</dbReference>
<dbReference type="InterPro" id="IPR011989">
    <property type="entry name" value="ARM-like"/>
</dbReference>
<evidence type="ECO:0000256" key="9">
    <source>
        <dbReference type="SAM" id="Coils"/>
    </source>
</evidence>
<name>L8H588_ACACF</name>
<dbReference type="InterPro" id="IPR032430">
    <property type="entry name" value="Blm10_mid"/>
</dbReference>
<feature type="domain" description="Proteasome activator Blm10 middle HEAT repeats region" evidence="12">
    <location>
        <begin position="348"/>
        <end position="651"/>
    </location>
</feature>
<dbReference type="VEuPathDB" id="AmoebaDB:ACA1_185740"/>
<feature type="compositionally biased region" description="Basic and acidic residues" evidence="10">
    <location>
        <begin position="656"/>
        <end position="674"/>
    </location>
</feature>
<keyword evidence="9" id="KW-0175">Coiled coil</keyword>
<evidence type="ECO:0000256" key="8">
    <source>
        <dbReference type="ARBA" id="ARBA00023242"/>
    </source>
</evidence>
<keyword evidence="8" id="KW-0539">Nucleus</keyword>
<evidence type="ECO:0000259" key="12">
    <source>
        <dbReference type="Pfam" id="PF16507"/>
    </source>
</evidence>
<accession>L8H588</accession>
<comment type="subcellular location">
    <subcellularLocation>
        <location evidence="2">Cytoplasm</location>
    </subcellularLocation>
    <subcellularLocation>
        <location evidence="1">Nucleus speckle</location>
    </subcellularLocation>
</comment>
<sequence length="1756" mass="197360">MEIEDSNGASRWGAWLPPDIKAEEESTKAREQHEAWMQHVVIGLARSIAAGDVAGSSGRYWVRAIQTHVFDLRRPVPDETRTQLVQLLYNAITMHHTGTEVDASTSSSRLDPTLQSKWAGVLTRLLKKWKNLAGSVMTLPWRPLYDTLLEAYTHGLRQPAHHATAIHAYRVSTLVSLAKKARRFFPAGAAQEIQDTIRPFFCPHDNSSTFKAQALLCLFVPSSSFDRQLVAEVFEKWAWIERSGQWDANWISLLARFAKVSHSSAHLALDWTPYLPQLFTHVLRILDVSTAGASKLPKPGHHKAPSETHVFTPHEKETKIANMAKLLIYILTPSTPSQLSGVPAENEGKRRKQREAPSCSQEADADSAAKDATAVFSEWSVELLETLFSVLRNQDKPSNEHYDQAVRSFFKKMVELFFQQLSPQIYTTLSKKLLHFVTYNVVPNATKEFGFLVASASLANPEAALKTYLPLCYKKIIKLSKETGAATLKDRSDDEMKWYLHLLASVVKRTGPALVPHVDKLRTVITECFASNKKALAKAAGKLLRNVLYTLSQYYPTDFRSAPPAVWNSEEFDRTHWKTWGQQGDASVPTVQWHQPTETELQLASDLVAHLLPDALRKLQSLSSDSNALGKDELWVVLQQVRSIVRGAATILPQEKGSREPREQWDAELPHREQPPSVTYPSHLWQSIAEGRNGQVRSDIAQALSAASRVFKTSRADDITSLAKLLKLMNLVLNFNGISQEKLRWKVAIYKGVKRRYAKKLEAAADKQDAMDIEEEAEKEKQEKQHYRRILIDRAHIEYLARVNQTNWHNDVGEAGKQLLHHLYDFATFASGYAGVRKKAQGALHNAWKYRPFSRHMFLHNIIAKLSDKSVGEDELKGNAFLLFNRGVIRLISREWRYLAPFLVSIASSHVHSNEKLQTLLYQLFVLYSVSSYPVPLAAPSPPAVLPPGAGFQLSADTLQRAAKEIEFHNKKNVESYNNALRDLLAIAEDPALHWRYQVISYACILFLVRPDPLPSLQVVRLFLRGTVNELQPLRTLSRKALSILLKIYKPHFSQQQGSTHFTYGEYRANAVRAHTPLTRDEWSNTTFVDNNWEGWNADVFTGDVRPSQRSASAASDEAIQHVADELAGFLDDPLMRQQFLHYLAQDHHVRADEAEGKSQDHSHDMVKQLSSILGSALGRSALSGRLGNMGKSLVAQAANEVLRELLKQNKHWPYVANKVPSSSPNSFVVENAQLFKGLFQLSLARGNNRLATNLFDAHLRPFLDAFLRNEEGTDASGRVHAGDQERSHALAAEIMSGAMRCLKYGGYDYAERLWNYWIPFLERIIAQAPTDCVRNWFIAIRFGVYNLDVRRVVPLGDLLVRQLQTLTADTKKEGDSLRDAKVLQFVQPFLAETTVLGLLASRISSPFKQVRSELSYLLVLVFRNLWHNPAVAGAARGGSDDAISAFFAAIPARVYKMKTTADVDADVSPPKRDDGDAMDEEGQVRSTPAEDTSHAREALLLTLWHATKTSASGAIAPYVHHFLRLLFASLGDEDRDTVNVAKQCAALAAQMILPEQAPRSSFVEHLLALPKPDTLWHTRAAMLPFLQIFLFNHRFLLNEEERRQVRELVISLLADARVEVRELASVSLSSLLHGEEDAQVTSLAQRFLATLGQPLRRRDLKNAPEERLRHGAALGLAAIVQSVTYTVPAWLPPLLVSLAPYEDDAHSSVKDAMKKSFAEFHRTHQEAWELHQEAFTEEQLSVVVALGKTPTSYYL</sequence>
<feature type="coiled-coil region" evidence="9">
    <location>
        <begin position="763"/>
        <end position="790"/>
    </location>
</feature>
<dbReference type="OMA" id="ECTQLVP"/>
<keyword evidence="14" id="KW-0647">Proteasome</keyword>
<dbReference type="Proteomes" id="UP000011083">
    <property type="component" value="Unassembled WGS sequence"/>
</dbReference>
<evidence type="ECO:0000256" key="4">
    <source>
        <dbReference type="ARBA" id="ARBA00022490"/>
    </source>
</evidence>
<dbReference type="PANTHER" id="PTHR32170">
    <property type="entry name" value="PROTEASOME ACTIVATOR COMPLEX SUBUNIT 4"/>
    <property type="match status" value="1"/>
</dbReference>
<evidence type="ECO:0000256" key="6">
    <source>
        <dbReference type="ARBA" id="ARBA00022763"/>
    </source>
</evidence>
<proteinExistence type="inferred from homology"/>
<dbReference type="GO" id="GO:0006281">
    <property type="term" value="P:DNA repair"/>
    <property type="evidence" value="ECO:0007669"/>
    <property type="project" value="UniProtKB-KW"/>
</dbReference>
<gene>
    <name evidence="14" type="ORF">ACA1_185740</name>
</gene>
<dbReference type="GO" id="GO:0016607">
    <property type="term" value="C:nuclear speck"/>
    <property type="evidence" value="ECO:0007669"/>
    <property type="project" value="UniProtKB-SubCell"/>
</dbReference>
<dbReference type="KEGG" id="acan:ACA1_185740"/>
<dbReference type="PANTHER" id="PTHR32170:SF3">
    <property type="entry name" value="PROTEASOME ACTIVATOR COMPLEX SUBUNIT 4"/>
    <property type="match status" value="1"/>
</dbReference>
<dbReference type="OrthoDB" id="17907at2759"/>
<dbReference type="RefSeq" id="XP_004342544.1">
    <property type="nucleotide sequence ID" value="XM_004342495.1"/>
</dbReference>
<organism evidence="14 15">
    <name type="scientific">Acanthamoeba castellanii (strain ATCC 30010 / Neff)</name>
    <dbReference type="NCBI Taxonomy" id="1257118"/>
    <lineage>
        <taxon>Eukaryota</taxon>
        <taxon>Amoebozoa</taxon>
        <taxon>Discosea</taxon>
        <taxon>Longamoebia</taxon>
        <taxon>Centramoebida</taxon>
        <taxon>Acanthamoebidae</taxon>
        <taxon>Acanthamoeba</taxon>
    </lineage>
</organism>
<dbReference type="Pfam" id="PF23096">
    <property type="entry name" value="HEAT_PSME4"/>
    <property type="match status" value="1"/>
</dbReference>
<dbReference type="Pfam" id="PF16507">
    <property type="entry name" value="HEAT_PSME4_mid"/>
    <property type="match status" value="1"/>
</dbReference>
<reference evidence="14 15" key="1">
    <citation type="journal article" date="2013" name="Genome Biol.">
        <title>Genome of Acanthamoeba castellanii highlights extensive lateral gene transfer and early evolution of tyrosine kinase signaling.</title>
        <authorList>
            <person name="Clarke M."/>
            <person name="Lohan A.J."/>
            <person name="Liu B."/>
            <person name="Lagkouvardos I."/>
            <person name="Roy S."/>
            <person name="Zafar N."/>
            <person name="Bertelli C."/>
            <person name="Schilde C."/>
            <person name="Kianianmomeni A."/>
            <person name="Burglin T.R."/>
            <person name="Frech C."/>
            <person name="Turcotte B."/>
            <person name="Kopec K.O."/>
            <person name="Synnott J.M."/>
            <person name="Choo C."/>
            <person name="Paponov I."/>
            <person name="Finkler A."/>
            <person name="Soon Heng Tan C."/>
            <person name="Hutchins A.P."/>
            <person name="Weinmeier T."/>
            <person name="Rattei T."/>
            <person name="Chu J.S."/>
            <person name="Gimenez G."/>
            <person name="Irimia M."/>
            <person name="Rigden D.J."/>
            <person name="Fitzpatrick D.A."/>
            <person name="Lorenzo-Morales J."/>
            <person name="Bateman A."/>
            <person name="Chiu C.H."/>
            <person name="Tang P."/>
            <person name="Hegemann P."/>
            <person name="Fromm H."/>
            <person name="Raoult D."/>
            <person name="Greub G."/>
            <person name="Miranda-Saavedra D."/>
            <person name="Chen N."/>
            <person name="Nash P."/>
            <person name="Ginger M.L."/>
            <person name="Horn M."/>
            <person name="Schaap P."/>
            <person name="Caler L."/>
            <person name="Loftus B."/>
        </authorList>
    </citation>
    <scope>NUCLEOTIDE SEQUENCE [LARGE SCALE GENOMIC DNA]</scope>
    <source>
        <strain evidence="14 15">Neff</strain>
    </source>
</reference>
<dbReference type="SUPFAM" id="SSF48371">
    <property type="entry name" value="ARM repeat"/>
    <property type="match status" value="1"/>
</dbReference>
<dbReference type="STRING" id="1257118.L8H588"/>
<dbReference type="Pfam" id="PF11919">
    <property type="entry name" value="PSME4_C"/>
    <property type="match status" value="1"/>
</dbReference>
<comment type="similarity">
    <text evidence="3">Belongs to the BLM10 family.</text>
</comment>
<feature type="domain" description="Proteasome activator complex subunit 4 C-terminal" evidence="11">
    <location>
        <begin position="1670"/>
        <end position="1755"/>
    </location>
</feature>
<feature type="region of interest" description="Disordered" evidence="10">
    <location>
        <begin position="652"/>
        <end position="676"/>
    </location>
</feature>
<evidence type="ECO:0000313" key="14">
    <source>
        <dbReference type="EMBL" id="ELR20350.1"/>
    </source>
</evidence>
<evidence type="ECO:0000259" key="13">
    <source>
        <dbReference type="Pfam" id="PF23096"/>
    </source>
</evidence>
<evidence type="ECO:0000259" key="11">
    <source>
        <dbReference type="Pfam" id="PF11919"/>
    </source>
</evidence>
<dbReference type="InterPro" id="IPR016024">
    <property type="entry name" value="ARM-type_fold"/>
</dbReference>
<feature type="region of interest" description="Disordered" evidence="10">
    <location>
        <begin position="337"/>
        <end position="366"/>
    </location>
</feature>
<keyword evidence="7" id="KW-0234">DNA repair</keyword>
<protein>
    <submittedName>
        <fullName evidence="14">Proteasome activator subunit 4, putative</fullName>
    </submittedName>
</protein>
<dbReference type="EMBL" id="KB007920">
    <property type="protein sequence ID" value="ELR20350.1"/>
    <property type="molecule type" value="Genomic_DNA"/>
</dbReference>
<dbReference type="GO" id="GO:0010499">
    <property type="term" value="P:proteasomal ubiquitin-independent protein catabolic process"/>
    <property type="evidence" value="ECO:0007669"/>
    <property type="project" value="TreeGrafter"/>
</dbReference>
<dbReference type="GO" id="GO:0000502">
    <property type="term" value="C:proteasome complex"/>
    <property type="evidence" value="ECO:0007669"/>
    <property type="project" value="UniProtKB-KW"/>
</dbReference>
<evidence type="ECO:0000256" key="7">
    <source>
        <dbReference type="ARBA" id="ARBA00023204"/>
    </source>
</evidence>
<dbReference type="GO" id="GO:0005829">
    <property type="term" value="C:cytosol"/>
    <property type="evidence" value="ECO:0007669"/>
    <property type="project" value="TreeGrafter"/>
</dbReference>
<feature type="domain" description="Proteasome activator complex subunit 4-like HEAT repeat-like" evidence="13">
    <location>
        <begin position="1281"/>
        <end position="1370"/>
    </location>
</feature>
<feature type="region of interest" description="Disordered" evidence="10">
    <location>
        <begin position="1"/>
        <end position="31"/>
    </location>
</feature>
<evidence type="ECO:0000256" key="5">
    <source>
        <dbReference type="ARBA" id="ARBA00022737"/>
    </source>
</evidence>
<keyword evidence="4" id="KW-0963">Cytoplasm</keyword>
<evidence type="ECO:0000256" key="10">
    <source>
        <dbReference type="SAM" id="MobiDB-lite"/>
    </source>
</evidence>
<dbReference type="GO" id="GO:0016504">
    <property type="term" value="F:peptidase activator activity"/>
    <property type="evidence" value="ECO:0007669"/>
    <property type="project" value="InterPro"/>
</dbReference>
<evidence type="ECO:0000313" key="15">
    <source>
        <dbReference type="Proteomes" id="UP000011083"/>
    </source>
</evidence>
<evidence type="ECO:0000256" key="3">
    <source>
        <dbReference type="ARBA" id="ARBA00005739"/>
    </source>
</evidence>
<keyword evidence="6" id="KW-0227">DNA damage</keyword>
<feature type="compositionally biased region" description="Basic and acidic residues" evidence="10">
    <location>
        <begin position="20"/>
        <end position="31"/>
    </location>
</feature>
<keyword evidence="5" id="KW-0677">Repeat</keyword>
<dbReference type="InterPro" id="IPR035309">
    <property type="entry name" value="PSME4"/>
</dbReference>
<keyword evidence="15" id="KW-1185">Reference proteome</keyword>
<dbReference type="GO" id="GO:0070628">
    <property type="term" value="F:proteasome binding"/>
    <property type="evidence" value="ECO:0007669"/>
    <property type="project" value="InterPro"/>
</dbReference>
<evidence type="ECO:0000256" key="2">
    <source>
        <dbReference type="ARBA" id="ARBA00004496"/>
    </source>
</evidence>
<evidence type="ECO:0000256" key="1">
    <source>
        <dbReference type="ARBA" id="ARBA00004324"/>
    </source>
</evidence>
<dbReference type="GeneID" id="14921200"/>
<feature type="region of interest" description="Disordered" evidence="10">
    <location>
        <begin position="1465"/>
        <end position="1492"/>
    </location>
</feature>